<feature type="chain" id="PRO_5035223052" evidence="9">
    <location>
        <begin position="29"/>
        <end position="1100"/>
    </location>
</feature>
<evidence type="ECO:0000256" key="8">
    <source>
        <dbReference type="SAM" id="MobiDB-lite"/>
    </source>
</evidence>
<feature type="active site" description="Charge relay system" evidence="5 6">
    <location>
        <position position="431"/>
    </location>
</feature>
<dbReference type="Gene3D" id="3.40.50.200">
    <property type="entry name" value="Peptidase S8/S53 domain"/>
    <property type="match status" value="1"/>
</dbReference>
<keyword evidence="2 6" id="KW-0645">Protease</keyword>
<keyword evidence="9" id="KW-0732">Signal</keyword>
<evidence type="ECO:0000256" key="3">
    <source>
        <dbReference type="ARBA" id="ARBA00022801"/>
    </source>
</evidence>
<gene>
    <name evidence="11" type="ORF">GCM10010123_03300</name>
</gene>
<evidence type="ECO:0000256" key="5">
    <source>
        <dbReference type="PIRSR" id="PIRSR615500-1"/>
    </source>
</evidence>
<dbReference type="AlphaFoldDB" id="A0A8J3B1I8"/>
<evidence type="ECO:0000313" key="12">
    <source>
        <dbReference type="Proteomes" id="UP000649739"/>
    </source>
</evidence>
<dbReference type="PROSITE" id="PS00138">
    <property type="entry name" value="SUBTILASE_SER"/>
    <property type="match status" value="1"/>
</dbReference>
<dbReference type="InterPro" id="IPR000209">
    <property type="entry name" value="Peptidase_S8/S53_dom"/>
</dbReference>
<reference evidence="11" key="1">
    <citation type="journal article" date="2014" name="Int. J. Syst. Evol. Microbiol.">
        <title>Complete genome sequence of Corynebacterium casei LMG S-19264T (=DSM 44701T), isolated from a smear-ripened cheese.</title>
        <authorList>
            <consortium name="US DOE Joint Genome Institute (JGI-PGF)"/>
            <person name="Walter F."/>
            <person name="Albersmeier A."/>
            <person name="Kalinowski J."/>
            <person name="Ruckert C."/>
        </authorList>
    </citation>
    <scope>NUCLEOTIDE SEQUENCE</scope>
    <source>
        <strain evidence="11">JCM 3090</strain>
    </source>
</reference>
<dbReference type="GO" id="GO:0005975">
    <property type="term" value="P:carbohydrate metabolic process"/>
    <property type="evidence" value="ECO:0007669"/>
    <property type="project" value="UniProtKB-ARBA"/>
</dbReference>
<evidence type="ECO:0000256" key="1">
    <source>
        <dbReference type="ARBA" id="ARBA00011073"/>
    </source>
</evidence>
<dbReference type="Proteomes" id="UP000649739">
    <property type="component" value="Unassembled WGS sequence"/>
</dbReference>
<dbReference type="InterPro" id="IPR013783">
    <property type="entry name" value="Ig-like_fold"/>
</dbReference>
<comment type="similarity">
    <text evidence="1 6 7">Belongs to the peptidase S8 family.</text>
</comment>
<dbReference type="Gene3D" id="2.60.40.10">
    <property type="entry name" value="Immunoglobulins"/>
    <property type="match status" value="1"/>
</dbReference>
<comment type="caution">
    <text evidence="11">The sequence shown here is derived from an EMBL/GenBank/DDBJ whole genome shotgun (WGS) entry which is preliminary data.</text>
</comment>
<feature type="region of interest" description="Disordered" evidence="8">
    <location>
        <begin position="28"/>
        <end position="49"/>
    </location>
</feature>
<dbReference type="PANTHER" id="PTHR43806:SF11">
    <property type="entry name" value="CEREVISIN-RELATED"/>
    <property type="match status" value="1"/>
</dbReference>
<reference evidence="11" key="2">
    <citation type="submission" date="2020-09" db="EMBL/GenBank/DDBJ databases">
        <authorList>
            <person name="Sun Q."/>
            <person name="Ohkuma M."/>
        </authorList>
    </citation>
    <scope>NUCLEOTIDE SEQUENCE</scope>
    <source>
        <strain evidence="11">JCM 3090</strain>
    </source>
</reference>
<feature type="active site" description="Charge relay system" evidence="5 6">
    <location>
        <position position="228"/>
    </location>
</feature>
<proteinExistence type="inferred from homology"/>
<dbReference type="InterPro" id="IPR050131">
    <property type="entry name" value="Peptidase_S8_subtilisin-like"/>
</dbReference>
<accession>A0A8J3B1I8</accession>
<organism evidence="11 12">
    <name type="scientific">Pilimelia anulata</name>
    <dbReference type="NCBI Taxonomy" id="53371"/>
    <lineage>
        <taxon>Bacteria</taxon>
        <taxon>Bacillati</taxon>
        <taxon>Actinomycetota</taxon>
        <taxon>Actinomycetes</taxon>
        <taxon>Micromonosporales</taxon>
        <taxon>Micromonosporaceae</taxon>
        <taxon>Pilimelia</taxon>
    </lineage>
</organism>
<dbReference type="GO" id="GO:0004252">
    <property type="term" value="F:serine-type endopeptidase activity"/>
    <property type="evidence" value="ECO:0007669"/>
    <property type="project" value="UniProtKB-UniRule"/>
</dbReference>
<dbReference type="InterPro" id="IPR023827">
    <property type="entry name" value="Peptidase_S8_Asp-AS"/>
</dbReference>
<feature type="domain" description="Peptidase S8/S53" evidence="10">
    <location>
        <begin position="219"/>
        <end position="478"/>
    </location>
</feature>
<evidence type="ECO:0000256" key="9">
    <source>
        <dbReference type="SAM" id="SignalP"/>
    </source>
</evidence>
<evidence type="ECO:0000256" key="4">
    <source>
        <dbReference type="ARBA" id="ARBA00022825"/>
    </source>
</evidence>
<dbReference type="Pfam" id="PF00082">
    <property type="entry name" value="Peptidase_S8"/>
    <property type="match status" value="1"/>
</dbReference>
<protein>
    <submittedName>
        <fullName evidence="11">Serine protease</fullName>
    </submittedName>
</protein>
<keyword evidence="4 6" id="KW-0720">Serine protease</keyword>
<dbReference type="EMBL" id="BMQB01000001">
    <property type="protein sequence ID" value="GGJ76645.1"/>
    <property type="molecule type" value="Genomic_DNA"/>
</dbReference>
<dbReference type="GO" id="GO:0006508">
    <property type="term" value="P:proteolysis"/>
    <property type="evidence" value="ECO:0007669"/>
    <property type="project" value="UniProtKB-KW"/>
</dbReference>
<evidence type="ECO:0000256" key="2">
    <source>
        <dbReference type="ARBA" id="ARBA00022670"/>
    </source>
</evidence>
<dbReference type="InterPro" id="IPR015500">
    <property type="entry name" value="Peptidase_S8_subtilisin-rel"/>
</dbReference>
<keyword evidence="3 6" id="KW-0378">Hydrolase</keyword>
<dbReference type="InterPro" id="IPR036852">
    <property type="entry name" value="Peptidase_S8/S53_dom_sf"/>
</dbReference>
<sequence>MPPHFGQMPSAAFGAALLTLTLATPATATPAAPRPAATGAPVAGTAPTRPVTLITGDRVAVRPGGGISVHPGPGRSRMTFHTQRSRDAIVVIPRDAVRPLAEGRLDERLFHVRTLLAGNEARRSDAVRVIVTPPAGRRLDRAALAARPGRAVRPLAAIGGLGVTAAGGRAAGELWRDLTAGTARGSVGRVWLDGLRRVSLDHSVPQTGAPAAWRAGFDGAGVRVAVLDTGVDATHPDLAGRVVAARSFGTDTGDPAVDTEGHGTHVAATVAGSGAAGGSRRGMAPGARIVNGRVCDGSYCEDSAILEGMHWAVAEQGARVVNLSLGADDLPGTDPLEQAVNELTARHGALFVVAAGNSGGLGMVGSPSTADSALSVAAVDRAGDVARFSAKGLREDGAVKPEIAAPGVEINAARSGHSPGSGPYVSMSGTSMATPHVSGAAALLAQQHPDWTGAQLKTALVSHARPTDGVPVHAQGAGQVDVARAIGAGVQPLAPSVNFPRQEWPHDDDRPVGAPLAYRNPGPAPVTLALRLDMATADGRAASPGMFTLSTDRLTIAPGATAEVAVRADTRIDGALGDFAGAVTATAGDSTLRTPVGLQRDSERYDIRVTAVDRTGRPGNGVAFVTDAQGGTRLVVARAADQGPTTRLAKGTYTVLGASVSAAGDDDSGAWLAIPAFTVARAGVLALDARPARPIDVRVPHADSEPATLYLDTLLTDRPNPVSISTLYVSADDTPMYTAQLGPDRDARALRSMLHVERASGEAHDRRARPYRYHLAWQFDRRFPTGFDRDVAGAELAVLTTDVADLGAGSGYRGVAAEWSADQGGLMFIGSRAPRPVMLTEYFYSGTPRLRWHGATWEGDDPGDFLAEYQGAPLRYRAGRSYFEQWNRGVLAPALGPDQPAVGQLGNVMGVNAGALHFDGARRVGTTRGTGTITLRRDGRLIGESTDSMVEFPVPPGAGRYQLDVTARRPDLTIGTETRLRWTYALAPGGDDEPVFAPVTAVRYAPALDSANSTAAGRTITVPVRVEKQLAATRLGAVTVQLSYDDGRTWTDVELTGRNGRYSYTTTNPAAAGFASLRATVADRAGNTTEQTILRAYRIR</sequence>
<dbReference type="PRINTS" id="PR00723">
    <property type="entry name" value="SUBTILISIN"/>
</dbReference>
<dbReference type="PROSITE" id="PS00136">
    <property type="entry name" value="SUBTILASE_ASP"/>
    <property type="match status" value="1"/>
</dbReference>
<dbReference type="PANTHER" id="PTHR43806">
    <property type="entry name" value="PEPTIDASE S8"/>
    <property type="match status" value="1"/>
</dbReference>
<evidence type="ECO:0000256" key="7">
    <source>
        <dbReference type="RuleBase" id="RU003355"/>
    </source>
</evidence>
<dbReference type="InterPro" id="IPR023828">
    <property type="entry name" value="Peptidase_S8_Ser-AS"/>
</dbReference>
<dbReference type="SUPFAM" id="SSF52743">
    <property type="entry name" value="Subtilisin-like"/>
    <property type="match status" value="1"/>
</dbReference>
<feature type="active site" description="Charge relay system" evidence="5 6">
    <location>
        <position position="262"/>
    </location>
</feature>
<feature type="signal peptide" evidence="9">
    <location>
        <begin position="1"/>
        <end position="28"/>
    </location>
</feature>
<keyword evidence="12" id="KW-1185">Reference proteome</keyword>
<dbReference type="PROSITE" id="PS51892">
    <property type="entry name" value="SUBTILASE"/>
    <property type="match status" value="1"/>
</dbReference>
<name>A0A8J3B1I8_9ACTN</name>
<evidence type="ECO:0000259" key="10">
    <source>
        <dbReference type="Pfam" id="PF00082"/>
    </source>
</evidence>
<evidence type="ECO:0000313" key="11">
    <source>
        <dbReference type="EMBL" id="GGJ76645.1"/>
    </source>
</evidence>
<evidence type="ECO:0000256" key="6">
    <source>
        <dbReference type="PROSITE-ProRule" id="PRU01240"/>
    </source>
</evidence>